<gene>
    <name evidence="2" type="ORF">FYJ75_13775</name>
</gene>
<accession>A0A6L5YUH6</accession>
<feature type="transmembrane region" description="Helical" evidence="1">
    <location>
        <begin position="60"/>
        <end position="78"/>
    </location>
</feature>
<name>A0A6L5YUH6_9FIRM</name>
<feature type="transmembrane region" description="Helical" evidence="1">
    <location>
        <begin position="6"/>
        <end position="24"/>
    </location>
</feature>
<keyword evidence="3" id="KW-1185">Reference proteome</keyword>
<keyword evidence="1" id="KW-0812">Transmembrane</keyword>
<protein>
    <recommendedName>
        <fullName evidence="4">SdpI family protein</fullName>
    </recommendedName>
</protein>
<dbReference type="EMBL" id="VUNI01000037">
    <property type="protein sequence ID" value="MST76038.1"/>
    <property type="molecule type" value="Genomic_DNA"/>
</dbReference>
<reference evidence="2 3" key="1">
    <citation type="submission" date="2019-08" db="EMBL/GenBank/DDBJ databases">
        <title>In-depth cultivation of the pig gut microbiome towards novel bacterial diversity and tailored functional studies.</title>
        <authorList>
            <person name="Wylensek D."/>
            <person name="Hitch T.C.A."/>
            <person name="Clavel T."/>
        </authorList>
    </citation>
    <scope>NUCLEOTIDE SEQUENCE [LARGE SCALE GENOMIC DNA]</scope>
    <source>
        <strain evidence="2 3">MUC/MUC-530-WT-4D</strain>
    </source>
</reference>
<evidence type="ECO:0008006" key="4">
    <source>
        <dbReference type="Google" id="ProtNLM"/>
    </source>
</evidence>
<sequence length="119" mass="13572">MAATIIYLVISLLVSLIFIILGITQYRSEKPVSINTGEKPPREDELTSVTEWNHRHGRNFIILGCALFITQAVFGYFIEKLDGVVVQVVIYMIVVFSEIAWVGFEHNVMKKKMIKKALE</sequence>
<evidence type="ECO:0000256" key="1">
    <source>
        <dbReference type="SAM" id="Phobius"/>
    </source>
</evidence>
<proteinExistence type="predicted"/>
<organism evidence="2 3">
    <name type="scientific">Roseburia porci</name>
    <dbReference type="NCBI Taxonomy" id="2605790"/>
    <lineage>
        <taxon>Bacteria</taxon>
        <taxon>Bacillati</taxon>
        <taxon>Bacillota</taxon>
        <taxon>Clostridia</taxon>
        <taxon>Lachnospirales</taxon>
        <taxon>Lachnospiraceae</taxon>
        <taxon>Roseburia</taxon>
    </lineage>
</organism>
<comment type="caution">
    <text evidence="2">The sequence shown here is derived from an EMBL/GenBank/DDBJ whole genome shotgun (WGS) entry which is preliminary data.</text>
</comment>
<keyword evidence="1" id="KW-1133">Transmembrane helix</keyword>
<evidence type="ECO:0000313" key="3">
    <source>
        <dbReference type="Proteomes" id="UP000474024"/>
    </source>
</evidence>
<dbReference type="Proteomes" id="UP000474024">
    <property type="component" value="Unassembled WGS sequence"/>
</dbReference>
<evidence type="ECO:0000313" key="2">
    <source>
        <dbReference type="EMBL" id="MST76038.1"/>
    </source>
</evidence>
<dbReference type="RefSeq" id="WP_154430997.1">
    <property type="nucleotide sequence ID" value="NZ_VUNI01000037.1"/>
</dbReference>
<dbReference type="AlphaFoldDB" id="A0A6L5YUH6"/>
<feature type="transmembrane region" description="Helical" evidence="1">
    <location>
        <begin position="84"/>
        <end position="104"/>
    </location>
</feature>
<keyword evidence="1" id="KW-0472">Membrane</keyword>